<accession>F2PYV8</accession>
<proteinExistence type="predicted"/>
<organism evidence="2 3">
    <name type="scientific">Trichophyton equinum (strain ATCC MYA-4606 / CBS 127.97)</name>
    <name type="common">Horse ringworm fungus</name>
    <dbReference type="NCBI Taxonomy" id="559882"/>
    <lineage>
        <taxon>Eukaryota</taxon>
        <taxon>Fungi</taxon>
        <taxon>Dikarya</taxon>
        <taxon>Ascomycota</taxon>
        <taxon>Pezizomycotina</taxon>
        <taxon>Eurotiomycetes</taxon>
        <taxon>Eurotiomycetidae</taxon>
        <taxon>Onygenales</taxon>
        <taxon>Arthrodermataceae</taxon>
        <taxon>Trichophyton</taxon>
    </lineage>
</organism>
<dbReference type="AlphaFoldDB" id="F2PYV8"/>
<dbReference type="EMBL" id="DS995755">
    <property type="protein sequence ID" value="EGE07076.1"/>
    <property type="molecule type" value="Genomic_DNA"/>
</dbReference>
<evidence type="ECO:0000313" key="3">
    <source>
        <dbReference type="Proteomes" id="UP000009169"/>
    </source>
</evidence>
<protein>
    <submittedName>
        <fullName evidence="2">Uncharacterized protein</fullName>
    </submittedName>
</protein>
<feature type="region of interest" description="Disordered" evidence="1">
    <location>
        <begin position="1"/>
        <end position="25"/>
    </location>
</feature>
<reference evidence="3" key="1">
    <citation type="journal article" date="2012" name="MBio">
        <title>Comparative genome analysis of Trichophyton rubrum and related dermatophytes reveals candidate genes involved in infection.</title>
        <authorList>
            <person name="Martinez D.A."/>
            <person name="Oliver B.G."/>
            <person name="Graeser Y."/>
            <person name="Goldberg J.M."/>
            <person name="Li W."/>
            <person name="Martinez-Rossi N.M."/>
            <person name="Monod M."/>
            <person name="Shelest E."/>
            <person name="Barton R.C."/>
            <person name="Birch E."/>
            <person name="Brakhage A.A."/>
            <person name="Chen Z."/>
            <person name="Gurr S.J."/>
            <person name="Heiman D."/>
            <person name="Heitman J."/>
            <person name="Kosti I."/>
            <person name="Rossi A."/>
            <person name="Saif S."/>
            <person name="Samalova M."/>
            <person name="Saunders C.W."/>
            <person name="Shea T."/>
            <person name="Summerbell R.C."/>
            <person name="Xu J."/>
            <person name="Young S."/>
            <person name="Zeng Q."/>
            <person name="Birren B.W."/>
            <person name="Cuomo C.A."/>
            <person name="White T.C."/>
        </authorList>
    </citation>
    <scope>NUCLEOTIDE SEQUENCE [LARGE SCALE GENOMIC DNA]</scope>
    <source>
        <strain evidence="3">ATCC MYA-4606 / CBS 127.97</strain>
    </source>
</reference>
<sequence length="142" mass="15834">MSGLKHAPRRLPHGRAADRQAEGNMKHVSAENSLLSAIFLFPSRLFVVDVEVDVESRSLSLDISKCLVSMTKHQTSTSKPRRQPTSSLHPLTFCMAGSVLVYMHQTAIQPRMRPLRCINRLLGLCILFCCHSADLESSTCAW</sequence>
<evidence type="ECO:0000256" key="1">
    <source>
        <dbReference type="SAM" id="MobiDB-lite"/>
    </source>
</evidence>
<dbReference type="VEuPathDB" id="FungiDB:TEQG_06065"/>
<dbReference type="Proteomes" id="UP000009169">
    <property type="component" value="Unassembled WGS sequence"/>
</dbReference>
<feature type="compositionally biased region" description="Basic and acidic residues" evidence="1">
    <location>
        <begin position="15"/>
        <end position="25"/>
    </location>
</feature>
<dbReference type="HOGENOM" id="CLU_1817172_0_0_1"/>
<keyword evidence="3" id="KW-1185">Reference proteome</keyword>
<feature type="compositionally biased region" description="Basic residues" evidence="1">
    <location>
        <begin position="1"/>
        <end position="13"/>
    </location>
</feature>
<evidence type="ECO:0000313" key="2">
    <source>
        <dbReference type="EMBL" id="EGE07076.1"/>
    </source>
</evidence>
<name>F2PYV8_TRIEC</name>
<gene>
    <name evidence="2" type="ORF">TEQG_06065</name>
</gene>